<evidence type="ECO:0000256" key="1">
    <source>
        <dbReference type="SAM" id="MobiDB-lite"/>
    </source>
</evidence>
<feature type="compositionally biased region" description="Low complexity" evidence="1">
    <location>
        <begin position="111"/>
        <end position="120"/>
    </location>
</feature>
<feature type="region of interest" description="Disordered" evidence="1">
    <location>
        <begin position="307"/>
        <end position="326"/>
    </location>
</feature>
<proteinExistence type="predicted"/>
<evidence type="ECO:0000313" key="2">
    <source>
        <dbReference type="EMBL" id="TWU71025.1"/>
    </source>
</evidence>
<feature type="compositionally biased region" description="Basic and acidic residues" evidence="1">
    <location>
        <begin position="95"/>
        <end position="110"/>
    </location>
</feature>
<accession>A0A5C6FZ27</accession>
<feature type="compositionally biased region" description="Basic residues" evidence="1">
    <location>
        <begin position="314"/>
        <end position="323"/>
    </location>
</feature>
<evidence type="ECO:0000313" key="3">
    <source>
        <dbReference type="Proteomes" id="UP000317257"/>
    </source>
</evidence>
<feature type="compositionally biased region" description="Polar residues" evidence="1">
    <location>
        <begin position="194"/>
        <end position="203"/>
    </location>
</feature>
<gene>
    <name evidence="2" type="ORF">ED733_000726</name>
</gene>
<comment type="caution">
    <text evidence="2">The sequence shown here is derived from an EMBL/GenBank/DDBJ whole genome shotgun (WGS) entry which is preliminary data.</text>
</comment>
<feature type="region of interest" description="Disordered" evidence="1">
    <location>
        <begin position="1"/>
        <end position="69"/>
    </location>
</feature>
<feature type="region of interest" description="Disordered" evidence="1">
    <location>
        <begin position="132"/>
        <end position="155"/>
    </location>
</feature>
<protein>
    <submittedName>
        <fullName evidence="2">Uncharacterized protein</fullName>
    </submittedName>
</protein>
<organism evidence="2 3">
    <name type="scientific">Metarhizium rileyi (strain RCEF 4871)</name>
    <name type="common">Nomuraea rileyi</name>
    <dbReference type="NCBI Taxonomy" id="1649241"/>
    <lineage>
        <taxon>Eukaryota</taxon>
        <taxon>Fungi</taxon>
        <taxon>Dikarya</taxon>
        <taxon>Ascomycota</taxon>
        <taxon>Pezizomycotina</taxon>
        <taxon>Sordariomycetes</taxon>
        <taxon>Hypocreomycetidae</taxon>
        <taxon>Hypocreales</taxon>
        <taxon>Clavicipitaceae</taxon>
        <taxon>Metarhizium</taxon>
    </lineage>
</organism>
<feature type="region of interest" description="Disordered" evidence="1">
    <location>
        <begin position="86"/>
        <end position="120"/>
    </location>
</feature>
<dbReference type="AlphaFoldDB" id="A0A5C6FZ27"/>
<name>A0A5C6FZ27_METRR</name>
<feature type="region of interest" description="Disordered" evidence="1">
    <location>
        <begin position="184"/>
        <end position="237"/>
    </location>
</feature>
<dbReference type="EMBL" id="SBHS01000054">
    <property type="protein sequence ID" value="TWU71025.1"/>
    <property type="molecule type" value="Genomic_DNA"/>
</dbReference>
<dbReference type="Proteomes" id="UP000317257">
    <property type="component" value="Unassembled WGS sequence"/>
</dbReference>
<feature type="compositionally biased region" description="Polar residues" evidence="1">
    <location>
        <begin position="387"/>
        <end position="405"/>
    </location>
</feature>
<sequence>MPRKPNSSTAKATSRKQSKRQMQARSSQFGELETTPTSHHEESAVQPARQRKRAIHSDDHHTVQSVELDEYDDGIDDFDLAKLADTPRANVPCPRDGEIAWSERDSETHRSSSMSSQEEQQLGQVFRYIGEDTTFTSPTSGHGALPDTLPLPAATGDLPLADCQSQPSQHVDFSETASTVFRSSPFGRSHISRKSVTTPQPASNREEPALDLLGTQPPEPGLLGKEIPPPTAGSDRRFETDLARDPLARTLPEGTQQIECAPLSPCGENTQAESCHTGRTLALGDLLLDHMMSNRLEDNAEIKPIASAISHDTRSKKKRKQRPKTPIQFDENTQKVKSLSQQPSYRKLCERSLGKEQIVVIQEKSAHSKKRKTSVSNGKNSRKKTKSTILSCSQSPVLNINPDTRCSSEISSSASQPPLKDRPRDEEPRDSMEGQTDRSQVVNYEPLEENCIDRFATTCVAAVPSILSHTRTEVSPVQIAESTKTVDDCILVKTDQRDAEEEIDEGREILGHPAASGCHGERHQSRDVHDDKCICVSIEGGKKMDLDVDAATLIGSSSRLNNVHVSRHRLLPGTSGSHITDGRMNRNFSVSERGSPIPWQQHEDRVKISSARYSNITSLTESTPKMIHSPPAVQKRSQGGRMQQVDEWAAADDNPELIDQVDVFQQSNHPELRPSILSDIKITTSRRAGIQMTDHAAQSVTAIDRSRQQLHELVNIFMVRFDSKGADILAVADGYKRVGDRCVEKIQSRFFRERSVIFDDATNHAKRFHRLASKGVRVVNSNCEKGSELLQSLRQTILQRSSLYEHASVTLQSLHEKLMTDKLSEVQNSCAR</sequence>
<feature type="compositionally biased region" description="Polar residues" evidence="1">
    <location>
        <begin position="1"/>
        <end position="12"/>
    </location>
</feature>
<feature type="compositionally biased region" description="Basic and acidic residues" evidence="1">
    <location>
        <begin position="419"/>
        <end position="436"/>
    </location>
</feature>
<reference evidence="3" key="1">
    <citation type="submission" date="2018-12" db="EMBL/GenBank/DDBJ databases">
        <title>The complete genome of Metarhizium rileyi, a key fungal pathogen of Lepidoptera.</title>
        <authorList>
            <person name="Binneck E."/>
            <person name="Lastra C.C.L."/>
            <person name="Sosa-Gomez D.R."/>
        </authorList>
    </citation>
    <scope>NUCLEOTIDE SEQUENCE [LARGE SCALE GENOMIC DNA]</scope>
    <source>
        <strain evidence="3">Cep018-CH2</strain>
    </source>
</reference>
<feature type="compositionally biased region" description="Polar residues" evidence="1">
    <location>
        <begin position="20"/>
        <end position="37"/>
    </location>
</feature>
<feature type="region of interest" description="Disordered" evidence="1">
    <location>
        <begin position="361"/>
        <end position="443"/>
    </location>
</feature>